<evidence type="ECO:0000313" key="3">
    <source>
        <dbReference type="Proteomes" id="UP000245974"/>
    </source>
</evidence>
<dbReference type="PROSITE" id="PS51257">
    <property type="entry name" value="PROKAR_LIPOPROTEIN"/>
    <property type="match status" value="1"/>
</dbReference>
<accession>A0A2U3MWH6</accession>
<keyword evidence="3" id="KW-1185">Reference proteome</keyword>
<name>A0A2U3MWH6_9GAMM</name>
<proteinExistence type="predicted"/>
<feature type="signal peptide" evidence="1">
    <location>
        <begin position="1"/>
        <end position="21"/>
    </location>
</feature>
<gene>
    <name evidence="2" type="ORF">KPC_0913</name>
</gene>
<protein>
    <submittedName>
        <fullName evidence="2">Uncharacterized protein</fullName>
    </submittedName>
</protein>
<dbReference type="AlphaFoldDB" id="A0A2U3MWH6"/>
<dbReference type="Proteomes" id="UP000245974">
    <property type="component" value="Unassembled WGS sequence"/>
</dbReference>
<organism evidence="2 3">
    <name type="scientific">Acinetobacter stercoris</name>
    <dbReference type="NCBI Taxonomy" id="2126983"/>
    <lineage>
        <taxon>Bacteria</taxon>
        <taxon>Pseudomonadati</taxon>
        <taxon>Pseudomonadota</taxon>
        <taxon>Gammaproteobacteria</taxon>
        <taxon>Moraxellales</taxon>
        <taxon>Moraxellaceae</taxon>
        <taxon>Acinetobacter</taxon>
    </lineage>
</organism>
<evidence type="ECO:0000256" key="1">
    <source>
        <dbReference type="SAM" id="SignalP"/>
    </source>
</evidence>
<feature type="chain" id="PRO_5015569803" evidence="1">
    <location>
        <begin position="22"/>
        <end position="125"/>
    </location>
</feature>
<evidence type="ECO:0000313" key="2">
    <source>
        <dbReference type="EMBL" id="SPL69735.1"/>
    </source>
</evidence>
<dbReference type="RefSeq" id="WP_121973252.1">
    <property type="nucleotide sequence ID" value="NZ_OOGT01000027.1"/>
</dbReference>
<reference evidence="3" key="1">
    <citation type="submission" date="2018-03" db="EMBL/GenBank/DDBJ databases">
        <authorList>
            <person name="Blom J."/>
        </authorList>
    </citation>
    <scope>NUCLEOTIDE SEQUENCE [LARGE SCALE GENOMIC DNA]</scope>
    <source>
        <strain evidence="3">KPC-SM-21</strain>
    </source>
</reference>
<dbReference type="InParanoid" id="A0A2U3MWH6"/>
<keyword evidence="1" id="KW-0732">Signal</keyword>
<dbReference type="OrthoDB" id="6710064at2"/>
<sequence>MKHIWIISAVCLAAFSGCATTKNLVNKVGVGAAETPLAQVLSERSDLKKNLATVEIRQYFNRVESPTVAEVKVTETGLLDDSVRSIRTVYSFKNLDGQWKRVNTQKEYQCYRGGNTKAFQKGKCP</sequence>
<dbReference type="EMBL" id="OOGT01000027">
    <property type="protein sequence ID" value="SPL69735.1"/>
    <property type="molecule type" value="Genomic_DNA"/>
</dbReference>